<dbReference type="FunFam" id="1.10.12.10:FF:000001">
    <property type="entry name" value="Probable enoyl-CoA hydratase, mitochondrial"/>
    <property type="match status" value="1"/>
</dbReference>
<name>A0A9P4P0F8_9PEZI</name>
<dbReference type="InterPro" id="IPR029045">
    <property type="entry name" value="ClpP/crotonase-like_dom_sf"/>
</dbReference>
<evidence type="ECO:0000256" key="4">
    <source>
        <dbReference type="ARBA" id="ARBA00023239"/>
    </source>
</evidence>
<keyword evidence="4" id="KW-0456">Lyase</keyword>
<dbReference type="InterPro" id="IPR014748">
    <property type="entry name" value="Enoyl-CoA_hydra_C"/>
</dbReference>
<dbReference type="EMBL" id="MU007012">
    <property type="protein sequence ID" value="KAF2435910.1"/>
    <property type="molecule type" value="Genomic_DNA"/>
</dbReference>
<organism evidence="5 6">
    <name type="scientific">Tothia fuscella</name>
    <dbReference type="NCBI Taxonomy" id="1048955"/>
    <lineage>
        <taxon>Eukaryota</taxon>
        <taxon>Fungi</taxon>
        <taxon>Dikarya</taxon>
        <taxon>Ascomycota</taxon>
        <taxon>Pezizomycotina</taxon>
        <taxon>Dothideomycetes</taxon>
        <taxon>Pleosporomycetidae</taxon>
        <taxon>Venturiales</taxon>
        <taxon>Cylindrosympodiaceae</taxon>
        <taxon>Tothia</taxon>
    </lineage>
</organism>
<evidence type="ECO:0000313" key="5">
    <source>
        <dbReference type="EMBL" id="KAF2435910.1"/>
    </source>
</evidence>
<dbReference type="PANTHER" id="PTHR11941:SF54">
    <property type="entry name" value="ENOYL-COA HYDRATASE, MITOCHONDRIAL"/>
    <property type="match status" value="1"/>
</dbReference>
<dbReference type="Pfam" id="PF00378">
    <property type="entry name" value="ECH_1"/>
    <property type="match status" value="1"/>
</dbReference>
<dbReference type="OrthoDB" id="2018133at2759"/>
<dbReference type="GO" id="GO:0016836">
    <property type="term" value="F:hydro-lyase activity"/>
    <property type="evidence" value="ECO:0007669"/>
    <property type="project" value="UniProtKB-ARBA"/>
</dbReference>
<evidence type="ECO:0000256" key="1">
    <source>
        <dbReference type="ARBA" id="ARBA00004685"/>
    </source>
</evidence>
<dbReference type="GO" id="GO:0005739">
    <property type="term" value="C:mitochondrion"/>
    <property type="evidence" value="ECO:0007669"/>
    <property type="project" value="TreeGrafter"/>
</dbReference>
<comment type="similarity">
    <text evidence="2">Belongs to the enoyl-CoA hydratase/isomerase family.</text>
</comment>
<evidence type="ECO:0000313" key="6">
    <source>
        <dbReference type="Proteomes" id="UP000800235"/>
    </source>
</evidence>
<dbReference type="Gene3D" id="3.90.226.10">
    <property type="entry name" value="2-enoyl-CoA Hydratase, Chain A, domain 1"/>
    <property type="match status" value="1"/>
</dbReference>
<keyword evidence="3" id="KW-0843">Virulence</keyword>
<dbReference type="FunFam" id="3.90.226.10:FF:000009">
    <property type="entry name" value="Carnitinyl-CoA dehydratase"/>
    <property type="match status" value="1"/>
</dbReference>
<dbReference type="InterPro" id="IPR001753">
    <property type="entry name" value="Enoyl-CoA_hydra/iso"/>
</dbReference>
<proteinExistence type="inferred from homology"/>
<dbReference type="SUPFAM" id="SSF52096">
    <property type="entry name" value="ClpP/crotonase"/>
    <property type="match status" value="1"/>
</dbReference>
<sequence length="274" mass="29789">MPLEPSTAKNSDDANSSSMIRRRNYENGVALVELNRPEKRNALSQAMITELVATLRDLDKESRVRSVVLTSANNGPFSAGVDLSELVHISTAEAHSRRFLCDLTDAFASFRKPIIAAVIGFALGGGFEIALACDIIYAATNSKFGFPEITIGTIPGAGGTQRLTRAIGKQKAMEFILTGETASGSEFERLGIVNKIFPPEEVITKAVELAEKIAKMSSPIAQLAKKAVLTAEQTHLDAGMELEKSLYYATFGHADKEVGMRAFLEKRKPVFEHR</sequence>
<dbReference type="PANTHER" id="PTHR11941">
    <property type="entry name" value="ENOYL-COA HYDRATASE-RELATED"/>
    <property type="match status" value="1"/>
</dbReference>
<accession>A0A9P4P0F8</accession>
<dbReference type="Gene3D" id="1.10.12.10">
    <property type="entry name" value="Lyase 2-enoyl-coa Hydratase, Chain A, domain 2"/>
    <property type="match status" value="1"/>
</dbReference>
<dbReference type="AlphaFoldDB" id="A0A9P4P0F8"/>
<protein>
    <submittedName>
        <fullName evidence="5">Enoyl-CoA hydratase/isomerase</fullName>
    </submittedName>
</protein>
<comment type="pathway">
    <text evidence="1">Mycotoxin biosynthesis.</text>
</comment>
<reference evidence="5" key="1">
    <citation type="journal article" date="2020" name="Stud. Mycol.">
        <title>101 Dothideomycetes genomes: a test case for predicting lifestyles and emergence of pathogens.</title>
        <authorList>
            <person name="Haridas S."/>
            <person name="Albert R."/>
            <person name="Binder M."/>
            <person name="Bloem J."/>
            <person name="Labutti K."/>
            <person name="Salamov A."/>
            <person name="Andreopoulos B."/>
            <person name="Baker S."/>
            <person name="Barry K."/>
            <person name="Bills G."/>
            <person name="Bluhm B."/>
            <person name="Cannon C."/>
            <person name="Castanera R."/>
            <person name="Culley D."/>
            <person name="Daum C."/>
            <person name="Ezra D."/>
            <person name="Gonzalez J."/>
            <person name="Henrissat B."/>
            <person name="Kuo A."/>
            <person name="Liang C."/>
            <person name="Lipzen A."/>
            <person name="Lutzoni F."/>
            <person name="Magnuson J."/>
            <person name="Mondo S."/>
            <person name="Nolan M."/>
            <person name="Ohm R."/>
            <person name="Pangilinan J."/>
            <person name="Park H.-J."/>
            <person name="Ramirez L."/>
            <person name="Alfaro M."/>
            <person name="Sun H."/>
            <person name="Tritt A."/>
            <person name="Yoshinaga Y."/>
            <person name="Zwiers L.-H."/>
            <person name="Turgeon B."/>
            <person name="Goodwin S."/>
            <person name="Spatafora J."/>
            <person name="Crous P."/>
            <person name="Grigoriev I."/>
        </authorList>
    </citation>
    <scope>NUCLEOTIDE SEQUENCE</scope>
    <source>
        <strain evidence="5">CBS 130266</strain>
    </source>
</reference>
<keyword evidence="6" id="KW-1185">Reference proteome</keyword>
<evidence type="ECO:0000256" key="2">
    <source>
        <dbReference type="ARBA" id="ARBA00005254"/>
    </source>
</evidence>
<dbReference type="GO" id="GO:0006635">
    <property type="term" value="P:fatty acid beta-oxidation"/>
    <property type="evidence" value="ECO:0007669"/>
    <property type="project" value="TreeGrafter"/>
</dbReference>
<comment type="caution">
    <text evidence="5">The sequence shown here is derived from an EMBL/GenBank/DDBJ whole genome shotgun (WGS) entry which is preliminary data.</text>
</comment>
<dbReference type="CDD" id="cd06558">
    <property type="entry name" value="crotonase-like"/>
    <property type="match status" value="1"/>
</dbReference>
<evidence type="ECO:0000256" key="3">
    <source>
        <dbReference type="ARBA" id="ARBA00023026"/>
    </source>
</evidence>
<dbReference type="Proteomes" id="UP000800235">
    <property type="component" value="Unassembled WGS sequence"/>
</dbReference>
<gene>
    <name evidence="5" type="ORF">EJ08DRAFT_645580</name>
</gene>